<evidence type="ECO:0000256" key="2">
    <source>
        <dbReference type="SAM" id="Phobius"/>
    </source>
</evidence>
<feature type="transmembrane region" description="Helical" evidence="2">
    <location>
        <begin position="431"/>
        <end position="451"/>
    </location>
</feature>
<evidence type="ECO:0000313" key="4">
    <source>
        <dbReference type="Proteomes" id="UP000604046"/>
    </source>
</evidence>
<reference evidence="3" key="1">
    <citation type="submission" date="2021-02" db="EMBL/GenBank/DDBJ databases">
        <authorList>
            <person name="Dougan E. K."/>
            <person name="Rhodes N."/>
            <person name="Thang M."/>
            <person name="Chan C."/>
        </authorList>
    </citation>
    <scope>NUCLEOTIDE SEQUENCE</scope>
</reference>
<gene>
    <name evidence="3" type="ORF">SNAT2548_LOCUS22902</name>
</gene>
<feature type="transmembrane region" description="Helical" evidence="2">
    <location>
        <begin position="392"/>
        <end position="411"/>
    </location>
</feature>
<feature type="transmembrane region" description="Helical" evidence="2">
    <location>
        <begin position="519"/>
        <end position="541"/>
    </location>
</feature>
<keyword evidence="4" id="KW-1185">Reference proteome</keyword>
<protein>
    <submittedName>
        <fullName evidence="3">Uncharacterized protein</fullName>
    </submittedName>
</protein>
<keyword evidence="2" id="KW-0472">Membrane</keyword>
<comment type="caution">
    <text evidence="3">The sequence shown here is derived from an EMBL/GenBank/DDBJ whole genome shotgun (WGS) entry which is preliminary data.</text>
</comment>
<organism evidence="3 4">
    <name type="scientific">Symbiodinium natans</name>
    <dbReference type="NCBI Taxonomy" id="878477"/>
    <lineage>
        <taxon>Eukaryota</taxon>
        <taxon>Sar</taxon>
        <taxon>Alveolata</taxon>
        <taxon>Dinophyceae</taxon>
        <taxon>Suessiales</taxon>
        <taxon>Symbiodiniaceae</taxon>
        <taxon>Symbiodinium</taxon>
    </lineage>
</organism>
<dbReference type="AlphaFoldDB" id="A0A812R5Q9"/>
<accession>A0A812R5Q9</accession>
<feature type="transmembrane region" description="Helical" evidence="2">
    <location>
        <begin position="547"/>
        <end position="570"/>
    </location>
</feature>
<dbReference type="EMBL" id="CAJNDS010002301">
    <property type="protein sequence ID" value="CAE7420979.1"/>
    <property type="molecule type" value="Genomic_DNA"/>
</dbReference>
<evidence type="ECO:0000256" key="1">
    <source>
        <dbReference type="SAM" id="MobiDB-lite"/>
    </source>
</evidence>
<dbReference type="OrthoDB" id="10678982at2759"/>
<name>A0A812R5Q9_9DINO</name>
<feature type="region of interest" description="Disordered" evidence="1">
    <location>
        <begin position="1"/>
        <end position="56"/>
    </location>
</feature>
<sequence>MADSPTTVGAASETEPLTRLKKSTTKPKLKGKSSKSILSGPALPTSADAPDGSSEQLAEGVLQKEDGHILEVPEDGWGKPTSQGMASRGSVTLVPGGKVLIPADHFHNTFFEPNVQAIIQYLLINLTSPLYFLYRLTSILCGAEPGEEGSSKSIWGTLKKNAVKQWFYMCPFQTAINTSVLAWLLAKASIPTTEVFLPLWFQAGMSLSTAATRNLDSREWEGMKEGIGRDFQKRLSTSLNISDEQLVKVLCKVFESIDNQSYNWKLERWQYCVMLLALVCRGQISWSNFNTAMEHAQQILLLIDLHRKLVNCAHGSLDQRMMRLKELTWTITLTEKLSEEEDQRLNFFMSDYQEQYRNRQAVHLDKLAEQLLVGWPEVDAGCLQCILTVARILWSVLALCLGYLAAIAPDFVRGKELNFHLHLPEDSWSKVVAIVFLSMMYLHFYVCFIYPRGIMLLFTEMSKAYRIFSIMLTDKAAARALCVPYVRVDVPEDILNWYELYSYFILSTKRRKFSLEFSFAFNLLTVICLSSITTWEIVFFVKSWHPGILFCETIVILVSFLFFSMPPLFMGLRVNMLRRRTVDLLLGHAGEARAYLHYRTKHEINRGEQKTDVESGEDHAIYVAEMIANRLRLDSWLVVRTMGVELTIGQFTAIASLMSTAIAYAVRNADWQNILSRLDTYGL</sequence>
<keyword evidence="2" id="KW-1133">Transmembrane helix</keyword>
<evidence type="ECO:0000313" key="3">
    <source>
        <dbReference type="EMBL" id="CAE7420979.1"/>
    </source>
</evidence>
<keyword evidence="2" id="KW-0812">Transmembrane</keyword>
<dbReference type="Proteomes" id="UP000604046">
    <property type="component" value="Unassembled WGS sequence"/>
</dbReference>
<proteinExistence type="predicted"/>
<feature type="compositionally biased region" description="Basic residues" evidence="1">
    <location>
        <begin position="19"/>
        <end position="33"/>
    </location>
</feature>